<evidence type="ECO:0000259" key="5">
    <source>
        <dbReference type="PROSITE" id="PS50977"/>
    </source>
</evidence>
<comment type="caution">
    <text evidence="6">The sequence shown here is derived from an EMBL/GenBank/DDBJ whole genome shotgun (WGS) entry which is preliminary data.</text>
</comment>
<proteinExistence type="predicted"/>
<dbReference type="SUPFAM" id="SSF46689">
    <property type="entry name" value="Homeodomain-like"/>
    <property type="match status" value="1"/>
</dbReference>
<name>A0ABW5RCV2_9BACL</name>
<dbReference type="InterPro" id="IPR036271">
    <property type="entry name" value="Tet_transcr_reg_TetR-rel_C_sf"/>
</dbReference>
<keyword evidence="1" id="KW-0805">Transcription regulation</keyword>
<dbReference type="Proteomes" id="UP001597497">
    <property type="component" value="Unassembled WGS sequence"/>
</dbReference>
<dbReference type="Pfam" id="PF00440">
    <property type="entry name" value="TetR_N"/>
    <property type="match status" value="1"/>
</dbReference>
<evidence type="ECO:0000313" key="7">
    <source>
        <dbReference type="Proteomes" id="UP001597497"/>
    </source>
</evidence>
<dbReference type="PANTHER" id="PTHR30055:SF239">
    <property type="entry name" value="TRANSCRIPTIONAL REGULATORY PROTEIN"/>
    <property type="match status" value="1"/>
</dbReference>
<protein>
    <submittedName>
        <fullName evidence="6">TetR/AcrR family transcriptional regulator</fullName>
    </submittedName>
</protein>
<evidence type="ECO:0000313" key="6">
    <source>
        <dbReference type="EMBL" id="MFD2672649.1"/>
    </source>
</evidence>
<dbReference type="Gene3D" id="1.10.357.10">
    <property type="entry name" value="Tetracycline Repressor, domain 2"/>
    <property type="match status" value="1"/>
</dbReference>
<dbReference type="RefSeq" id="WP_379930215.1">
    <property type="nucleotide sequence ID" value="NZ_JBHUMM010000043.1"/>
</dbReference>
<dbReference type="SUPFAM" id="SSF48498">
    <property type="entry name" value="Tetracyclin repressor-like, C-terminal domain"/>
    <property type="match status" value="1"/>
</dbReference>
<dbReference type="Pfam" id="PF13305">
    <property type="entry name" value="TetR_C_33"/>
    <property type="match status" value="1"/>
</dbReference>
<dbReference type="InterPro" id="IPR025996">
    <property type="entry name" value="MT1864/Rv1816-like_C"/>
</dbReference>
<keyword evidence="3" id="KW-0804">Transcription</keyword>
<dbReference type="InterPro" id="IPR050109">
    <property type="entry name" value="HTH-type_TetR-like_transc_reg"/>
</dbReference>
<evidence type="ECO:0000256" key="3">
    <source>
        <dbReference type="ARBA" id="ARBA00023163"/>
    </source>
</evidence>
<organism evidence="6 7">
    <name type="scientific">Marinicrinis sediminis</name>
    <dbReference type="NCBI Taxonomy" id="1652465"/>
    <lineage>
        <taxon>Bacteria</taxon>
        <taxon>Bacillati</taxon>
        <taxon>Bacillota</taxon>
        <taxon>Bacilli</taxon>
        <taxon>Bacillales</taxon>
        <taxon>Paenibacillaceae</taxon>
    </lineage>
</organism>
<dbReference type="Gene3D" id="1.10.10.60">
    <property type="entry name" value="Homeodomain-like"/>
    <property type="match status" value="1"/>
</dbReference>
<dbReference type="InterPro" id="IPR009057">
    <property type="entry name" value="Homeodomain-like_sf"/>
</dbReference>
<sequence>MSPRVGLDQQTIIQTAIRLADEHGLSGVTLAAVAKACDVRTPSLYNHIRGLEALRTELSVLGMQALYRQMSQAAEDLHQDEAIHAVSRAYLAFARAQPGLYEASLEAPRMDHPELLAISRRLVDFMCNLMTPYALDEDASLHAVRGLRSLLHGFTSLEQQGGFKLPLDLDVTLTRLIDTFLAGIYKMQG</sequence>
<gene>
    <name evidence="6" type="ORF">ACFSUC_13865</name>
</gene>
<evidence type="ECO:0000256" key="4">
    <source>
        <dbReference type="PROSITE-ProRule" id="PRU00335"/>
    </source>
</evidence>
<feature type="DNA-binding region" description="H-T-H motif" evidence="4">
    <location>
        <begin position="29"/>
        <end position="48"/>
    </location>
</feature>
<keyword evidence="2 4" id="KW-0238">DNA-binding</keyword>
<evidence type="ECO:0000256" key="1">
    <source>
        <dbReference type="ARBA" id="ARBA00023015"/>
    </source>
</evidence>
<dbReference type="InterPro" id="IPR001647">
    <property type="entry name" value="HTH_TetR"/>
</dbReference>
<keyword evidence="7" id="KW-1185">Reference proteome</keyword>
<dbReference type="EMBL" id="JBHUMM010000043">
    <property type="protein sequence ID" value="MFD2672649.1"/>
    <property type="molecule type" value="Genomic_DNA"/>
</dbReference>
<evidence type="ECO:0000256" key="2">
    <source>
        <dbReference type="ARBA" id="ARBA00023125"/>
    </source>
</evidence>
<feature type="domain" description="HTH tetR-type" evidence="5">
    <location>
        <begin position="6"/>
        <end position="66"/>
    </location>
</feature>
<reference evidence="7" key="1">
    <citation type="journal article" date="2019" name="Int. J. Syst. Evol. Microbiol.">
        <title>The Global Catalogue of Microorganisms (GCM) 10K type strain sequencing project: providing services to taxonomists for standard genome sequencing and annotation.</title>
        <authorList>
            <consortium name="The Broad Institute Genomics Platform"/>
            <consortium name="The Broad Institute Genome Sequencing Center for Infectious Disease"/>
            <person name="Wu L."/>
            <person name="Ma J."/>
        </authorList>
    </citation>
    <scope>NUCLEOTIDE SEQUENCE [LARGE SCALE GENOMIC DNA]</scope>
    <source>
        <strain evidence="7">KCTC 33676</strain>
    </source>
</reference>
<dbReference type="PROSITE" id="PS50977">
    <property type="entry name" value="HTH_TETR_2"/>
    <property type="match status" value="1"/>
</dbReference>
<dbReference type="PANTHER" id="PTHR30055">
    <property type="entry name" value="HTH-TYPE TRANSCRIPTIONAL REGULATOR RUTR"/>
    <property type="match status" value="1"/>
</dbReference>
<accession>A0ABW5RCV2</accession>